<feature type="coiled-coil region" evidence="2">
    <location>
        <begin position="190"/>
        <end position="217"/>
    </location>
</feature>
<feature type="region of interest" description="Disordered" evidence="3">
    <location>
        <begin position="18"/>
        <end position="70"/>
    </location>
</feature>
<feature type="compositionally biased region" description="Low complexity" evidence="3">
    <location>
        <begin position="48"/>
        <end position="63"/>
    </location>
</feature>
<evidence type="ECO:0000313" key="4">
    <source>
        <dbReference type="EMBL" id="MDF3839813.1"/>
    </source>
</evidence>
<dbReference type="Gene3D" id="1.20.1600.10">
    <property type="entry name" value="Outer membrane efflux proteins (OEP)"/>
    <property type="match status" value="1"/>
</dbReference>
<keyword evidence="5" id="KW-1185">Reference proteome</keyword>
<feature type="non-terminal residue" evidence="4">
    <location>
        <position position="257"/>
    </location>
</feature>
<sequence>MICAARVAWGVDLSGDTNPVPLAPAVPATRKPAPAGEKPPASGWNKPAAAAQGTATSTAPAAALSPEEKTKGLVGPGFSLWELSEELRANNPQLIQARSLYMAAKAIVPQIAAPNNPQVGFIWGNLPKNSPLALARAESFSYTLTQSFPFPGKKALAADIANTQAESIDAQRDALYLQLYAQLSTTYFQALAQKAQLDVLRLNLKRLEQVKQVARIRYANNAAGYVDYLNAQVAQSSAQNDMFGLERQYDNALKSIN</sequence>
<reference evidence="4 5" key="1">
    <citation type="submission" date="2023-03" db="EMBL/GenBank/DDBJ databases">
        <title>Draft assemblies of triclosan tolerant bacteria isolated from returned activated sludge.</title>
        <authorList>
            <person name="Van Hamelsveld S."/>
        </authorList>
    </citation>
    <scope>NUCLEOTIDE SEQUENCE [LARGE SCALE GENOMIC DNA]</scope>
    <source>
        <strain evidence="4 5">GW210010_S58</strain>
    </source>
</reference>
<evidence type="ECO:0000256" key="2">
    <source>
        <dbReference type="SAM" id="Coils"/>
    </source>
</evidence>
<evidence type="ECO:0000256" key="3">
    <source>
        <dbReference type="SAM" id="MobiDB-lite"/>
    </source>
</evidence>
<dbReference type="Proteomes" id="UP001216674">
    <property type="component" value="Unassembled WGS sequence"/>
</dbReference>
<evidence type="ECO:0000313" key="5">
    <source>
        <dbReference type="Proteomes" id="UP001216674"/>
    </source>
</evidence>
<dbReference type="EMBL" id="JARJLM010000712">
    <property type="protein sequence ID" value="MDF3839813.1"/>
    <property type="molecule type" value="Genomic_DNA"/>
</dbReference>
<dbReference type="SUPFAM" id="SSF56954">
    <property type="entry name" value="Outer membrane efflux proteins (OEP)"/>
    <property type="match status" value="1"/>
</dbReference>
<comment type="similarity">
    <text evidence="1">Belongs to the outer membrane factor (OMF) (TC 1.B.17) family.</text>
</comment>
<protein>
    <submittedName>
        <fullName evidence="4">TolC family protein</fullName>
    </submittedName>
</protein>
<gene>
    <name evidence="4" type="ORF">P3W85_43785</name>
</gene>
<dbReference type="InterPro" id="IPR003423">
    <property type="entry name" value="OMP_efflux"/>
</dbReference>
<accession>A0ABT6B4K7</accession>
<evidence type="ECO:0000256" key="1">
    <source>
        <dbReference type="ARBA" id="ARBA00007613"/>
    </source>
</evidence>
<name>A0ABT6B4K7_9BURK</name>
<dbReference type="RefSeq" id="WP_276269413.1">
    <property type="nucleotide sequence ID" value="NZ_JARJLM010000712.1"/>
</dbReference>
<keyword evidence="2" id="KW-0175">Coiled coil</keyword>
<dbReference type="Pfam" id="PF02321">
    <property type="entry name" value="OEP"/>
    <property type="match status" value="1"/>
</dbReference>
<proteinExistence type="inferred from homology"/>
<comment type="caution">
    <text evidence="4">The sequence shown here is derived from an EMBL/GenBank/DDBJ whole genome shotgun (WGS) entry which is preliminary data.</text>
</comment>
<organism evidence="4 5">
    <name type="scientific">Cupriavidus basilensis</name>
    <dbReference type="NCBI Taxonomy" id="68895"/>
    <lineage>
        <taxon>Bacteria</taxon>
        <taxon>Pseudomonadati</taxon>
        <taxon>Pseudomonadota</taxon>
        <taxon>Betaproteobacteria</taxon>
        <taxon>Burkholderiales</taxon>
        <taxon>Burkholderiaceae</taxon>
        <taxon>Cupriavidus</taxon>
    </lineage>
</organism>